<proteinExistence type="predicted"/>
<feature type="compositionally biased region" description="Low complexity" evidence="1">
    <location>
        <begin position="78"/>
        <end position="101"/>
    </location>
</feature>
<feature type="region of interest" description="Disordered" evidence="1">
    <location>
        <begin position="39"/>
        <end position="101"/>
    </location>
</feature>
<dbReference type="EMBL" id="AP035768">
    <property type="protein sequence ID" value="BFO22481.1"/>
    <property type="molecule type" value="Genomic_DNA"/>
</dbReference>
<name>A0AAT9HY27_9ACTN</name>
<reference evidence="2" key="2">
    <citation type="submission" date="2024-07" db="EMBL/GenBank/DDBJ databases">
        <title>Streptomyces haneummycinica sp. nov., a new antibiotic-producing actinobacterium isolated from marine sediment.</title>
        <authorList>
            <person name="Uemura M."/>
            <person name="Hamada M."/>
            <person name="Hirano S."/>
            <person name="Kobayashi K."/>
            <person name="Ohshiro T."/>
            <person name="Kobayashi T."/>
            <person name="Terahara T."/>
        </authorList>
    </citation>
    <scope>NUCLEOTIDE SEQUENCE</scope>
    <source>
        <strain evidence="2">KM77-8</strain>
    </source>
</reference>
<evidence type="ECO:0000313" key="2">
    <source>
        <dbReference type="EMBL" id="BFO22481.1"/>
    </source>
</evidence>
<feature type="compositionally biased region" description="Low complexity" evidence="1">
    <location>
        <begin position="51"/>
        <end position="64"/>
    </location>
</feature>
<reference evidence="2" key="1">
    <citation type="submission" date="2024-06" db="EMBL/GenBank/DDBJ databases">
        <authorList>
            <consortium name="consrtm"/>
            <person name="Uemura M."/>
            <person name="Terahara T."/>
        </authorList>
    </citation>
    <scope>NUCLEOTIDE SEQUENCE</scope>
    <source>
        <strain evidence="2">KM77-8</strain>
    </source>
</reference>
<evidence type="ECO:0000256" key="1">
    <source>
        <dbReference type="SAM" id="MobiDB-lite"/>
    </source>
</evidence>
<protein>
    <submittedName>
        <fullName evidence="2">Uncharacterized protein</fullName>
    </submittedName>
</protein>
<accession>A0AAT9HY27</accession>
<gene>
    <name evidence="2" type="ORF">SHKM778_88690</name>
</gene>
<organism evidence="2">
    <name type="scientific">Streptomyces haneummycinicus</name>
    <dbReference type="NCBI Taxonomy" id="3074435"/>
    <lineage>
        <taxon>Bacteria</taxon>
        <taxon>Bacillati</taxon>
        <taxon>Actinomycetota</taxon>
        <taxon>Actinomycetes</taxon>
        <taxon>Kitasatosporales</taxon>
        <taxon>Streptomycetaceae</taxon>
        <taxon>Streptomyces</taxon>
    </lineage>
</organism>
<sequence>MTVLASALNPADPEYRAHRDTMLAKLAALDAEHAKALAGGGDKYVERHRGAASSSRVSASSCFSTPTHPSWSCPRWPPGAATTPWAPRSSPASGSSRAWSA</sequence>
<dbReference type="AlphaFoldDB" id="A0AAT9HY27"/>